<dbReference type="GO" id="GO:0034040">
    <property type="term" value="F:ATPase-coupled lipid transmembrane transporter activity"/>
    <property type="evidence" value="ECO:0007669"/>
    <property type="project" value="TreeGrafter"/>
</dbReference>
<evidence type="ECO:0008006" key="12">
    <source>
        <dbReference type="Google" id="ProtNLM"/>
    </source>
</evidence>
<evidence type="ECO:0000256" key="6">
    <source>
        <dbReference type="ARBA" id="ARBA00023136"/>
    </source>
</evidence>
<dbReference type="Gene3D" id="3.40.50.300">
    <property type="entry name" value="P-loop containing nucleotide triphosphate hydrolases"/>
    <property type="match status" value="1"/>
</dbReference>
<dbReference type="GO" id="GO:0016887">
    <property type="term" value="F:ATP hydrolysis activity"/>
    <property type="evidence" value="ECO:0007669"/>
    <property type="project" value="InterPro"/>
</dbReference>
<dbReference type="PROSITE" id="PS00211">
    <property type="entry name" value="ABC_TRANSPORTER_1"/>
    <property type="match status" value="1"/>
</dbReference>
<dbReference type="SUPFAM" id="SSF90123">
    <property type="entry name" value="ABC transporter transmembrane region"/>
    <property type="match status" value="1"/>
</dbReference>
<organism evidence="10 11">
    <name type="scientific">Candidatus Magasanikbacteria bacterium CG10_big_fil_rev_8_21_14_0_10_43_6</name>
    <dbReference type="NCBI Taxonomy" id="1974650"/>
    <lineage>
        <taxon>Bacteria</taxon>
        <taxon>Candidatus Magasanikiibacteriota</taxon>
    </lineage>
</organism>
<evidence type="ECO:0000256" key="4">
    <source>
        <dbReference type="ARBA" id="ARBA00022840"/>
    </source>
</evidence>
<dbReference type="InterPro" id="IPR039421">
    <property type="entry name" value="Type_1_exporter"/>
</dbReference>
<comment type="subcellular location">
    <subcellularLocation>
        <location evidence="1">Cell membrane</location>
        <topology evidence="1">Multi-pass membrane protein</topology>
    </subcellularLocation>
</comment>
<evidence type="ECO:0000256" key="2">
    <source>
        <dbReference type="ARBA" id="ARBA00022692"/>
    </source>
</evidence>
<dbReference type="GO" id="GO:0005524">
    <property type="term" value="F:ATP binding"/>
    <property type="evidence" value="ECO:0007669"/>
    <property type="project" value="UniProtKB-KW"/>
</dbReference>
<feature type="transmembrane region" description="Helical" evidence="7">
    <location>
        <begin position="88"/>
        <end position="112"/>
    </location>
</feature>
<accession>A0A2M6W258</accession>
<keyword evidence="3" id="KW-0547">Nucleotide-binding</keyword>
<dbReference type="InterPro" id="IPR017871">
    <property type="entry name" value="ABC_transporter-like_CS"/>
</dbReference>
<dbReference type="GO" id="GO:0005886">
    <property type="term" value="C:plasma membrane"/>
    <property type="evidence" value="ECO:0007669"/>
    <property type="project" value="UniProtKB-SubCell"/>
</dbReference>
<dbReference type="InterPro" id="IPR027417">
    <property type="entry name" value="P-loop_NTPase"/>
</dbReference>
<dbReference type="PROSITE" id="PS50929">
    <property type="entry name" value="ABC_TM1F"/>
    <property type="match status" value="1"/>
</dbReference>
<dbReference type="Gene3D" id="1.20.1560.10">
    <property type="entry name" value="ABC transporter type 1, transmembrane domain"/>
    <property type="match status" value="1"/>
</dbReference>
<evidence type="ECO:0000313" key="11">
    <source>
        <dbReference type="Proteomes" id="UP000229362"/>
    </source>
</evidence>
<dbReference type="Proteomes" id="UP000229362">
    <property type="component" value="Unassembled WGS sequence"/>
</dbReference>
<sequence>MARIIDTIKRGIKKIGVIVILYTSFKEYRFEIILLVCMGFVSGILEGIGVNALVPLFSFATKDSGAEQDMVTQYIERLFGFIGIDVRISSLLLFILCLFLLRTVVLLALYYVKIKINADYEEKTRKSLLHKTFRATWSHLLGQKMGKLDSLLVTHVQYASNALLQLSSTLVAAAVLLVYVLMSLNISFTVTITTFVVGLISLFILKPLFSKTMHIGHKAAAAVEQVAHFVNQNMLGMKTIKYMGVEKPLMEAGEVYFKHLKEYKIKVYVWKNFSPQFLQMVGLIFICFLFGLSYKYQYLSFGALVALIYLIQRIFSYIQQLQVSIHSMSESLPYLESVSTYGSSLKDQAENITGEHAFVFGKTLAFKDVTFSYPHGGRVLDGISFEIKKGETVAIIGPSGSGKTTIVDLILRLFLPGTGDILIDGVSSDTMSLSDWRSNIGYMSQDMFLINDTILNNIIFFDEKITRADAEKAAQKACIYEFISTCADGMETLVGERGISLSVGQRQRIVIARILARNPSILILDEATSALDAESEMRVQEVIHALKGEVTVILVAHRLSTVKKADTILVLAEGVIVEQGVPSELLKDETSYFYRMLQGNIVI</sequence>
<feature type="domain" description="ABC transporter" evidence="8">
    <location>
        <begin position="364"/>
        <end position="598"/>
    </location>
</feature>
<feature type="transmembrane region" description="Helical" evidence="7">
    <location>
        <begin position="188"/>
        <end position="209"/>
    </location>
</feature>
<dbReference type="InterPro" id="IPR036640">
    <property type="entry name" value="ABC1_TM_sf"/>
</dbReference>
<evidence type="ECO:0000256" key="7">
    <source>
        <dbReference type="SAM" id="Phobius"/>
    </source>
</evidence>
<evidence type="ECO:0000256" key="5">
    <source>
        <dbReference type="ARBA" id="ARBA00022989"/>
    </source>
</evidence>
<evidence type="ECO:0000259" key="9">
    <source>
        <dbReference type="PROSITE" id="PS50929"/>
    </source>
</evidence>
<proteinExistence type="predicted"/>
<dbReference type="PANTHER" id="PTHR24221:SF654">
    <property type="entry name" value="ATP-BINDING CASSETTE SUB-FAMILY B MEMBER 6"/>
    <property type="match status" value="1"/>
</dbReference>
<gene>
    <name evidence="10" type="ORF">COU33_00850</name>
</gene>
<name>A0A2M6W258_9BACT</name>
<evidence type="ECO:0000313" key="10">
    <source>
        <dbReference type="EMBL" id="PIT86861.1"/>
    </source>
</evidence>
<dbReference type="InterPro" id="IPR011527">
    <property type="entry name" value="ABC1_TM_dom"/>
</dbReference>
<feature type="transmembrane region" description="Helical" evidence="7">
    <location>
        <begin position="298"/>
        <end position="318"/>
    </location>
</feature>
<feature type="transmembrane region" description="Helical" evidence="7">
    <location>
        <begin position="32"/>
        <end position="54"/>
    </location>
</feature>
<keyword evidence="2 7" id="KW-0812">Transmembrane</keyword>
<dbReference type="PANTHER" id="PTHR24221">
    <property type="entry name" value="ATP-BINDING CASSETTE SUB-FAMILY B"/>
    <property type="match status" value="1"/>
</dbReference>
<dbReference type="Pfam" id="PF00664">
    <property type="entry name" value="ABC_membrane"/>
    <property type="match status" value="1"/>
</dbReference>
<reference evidence="11" key="1">
    <citation type="submission" date="2017-09" db="EMBL/GenBank/DDBJ databases">
        <title>Depth-based differentiation of microbial function through sediment-hosted aquifers and enrichment of novel symbionts in the deep terrestrial subsurface.</title>
        <authorList>
            <person name="Probst A.J."/>
            <person name="Ladd B."/>
            <person name="Jarett J.K."/>
            <person name="Geller-Mcgrath D.E."/>
            <person name="Sieber C.M.K."/>
            <person name="Emerson J.B."/>
            <person name="Anantharaman K."/>
            <person name="Thomas B.C."/>
            <person name="Malmstrom R."/>
            <person name="Stieglmeier M."/>
            <person name="Klingl A."/>
            <person name="Woyke T."/>
            <person name="Ryan C.M."/>
            <person name="Banfield J.F."/>
        </authorList>
    </citation>
    <scope>NUCLEOTIDE SEQUENCE [LARGE SCALE GENOMIC DNA]</scope>
</reference>
<dbReference type="EMBL" id="PFBZ01000034">
    <property type="protein sequence ID" value="PIT86861.1"/>
    <property type="molecule type" value="Genomic_DNA"/>
</dbReference>
<dbReference type="InterPro" id="IPR003439">
    <property type="entry name" value="ABC_transporter-like_ATP-bd"/>
</dbReference>
<dbReference type="PROSITE" id="PS50893">
    <property type="entry name" value="ABC_TRANSPORTER_2"/>
    <property type="match status" value="1"/>
</dbReference>
<dbReference type="InterPro" id="IPR003593">
    <property type="entry name" value="AAA+_ATPase"/>
</dbReference>
<dbReference type="SUPFAM" id="SSF52540">
    <property type="entry name" value="P-loop containing nucleoside triphosphate hydrolases"/>
    <property type="match status" value="1"/>
</dbReference>
<dbReference type="SMART" id="SM00382">
    <property type="entry name" value="AAA"/>
    <property type="match status" value="1"/>
</dbReference>
<keyword evidence="5 7" id="KW-1133">Transmembrane helix</keyword>
<dbReference type="GO" id="GO:0140359">
    <property type="term" value="F:ABC-type transporter activity"/>
    <property type="evidence" value="ECO:0007669"/>
    <property type="project" value="InterPro"/>
</dbReference>
<keyword evidence="4" id="KW-0067">ATP-binding</keyword>
<evidence type="ECO:0000256" key="1">
    <source>
        <dbReference type="ARBA" id="ARBA00004651"/>
    </source>
</evidence>
<dbReference type="FunFam" id="3.40.50.300:FF:000218">
    <property type="entry name" value="Multidrug ABC transporter ATP-binding protein"/>
    <property type="match status" value="1"/>
</dbReference>
<evidence type="ECO:0000259" key="8">
    <source>
        <dbReference type="PROSITE" id="PS50893"/>
    </source>
</evidence>
<comment type="caution">
    <text evidence="10">The sequence shown here is derived from an EMBL/GenBank/DDBJ whole genome shotgun (WGS) entry which is preliminary data.</text>
</comment>
<evidence type="ECO:0000256" key="3">
    <source>
        <dbReference type="ARBA" id="ARBA00022741"/>
    </source>
</evidence>
<dbReference type="AlphaFoldDB" id="A0A2M6W258"/>
<dbReference type="Pfam" id="PF00005">
    <property type="entry name" value="ABC_tran"/>
    <property type="match status" value="1"/>
</dbReference>
<keyword evidence="6 7" id="KW-0472">Membrane</keyword>
<feature type="domain" description="ABC transmembrane type-1" evidence="9">
    <location>
        <begin position="33"/>
        <end position="330"/>
    </location>
</feature>
<feature type="transmembrane region" description="Helical" evidence="7">
    <location>
        <begin position="162"/>
        <end position="182"/>
    </location>
</feature>
<feature type="transmembrane region" description="Helical" evidence="7">
    <location>
        <begin position="273"/>
        <end position="292"/>
    </location>
</feature>
<protein>
    <recommendedName>
        <fullName evidence="12">ABC transporter ATP-binding protein</fullName>
    </recommendedName>
</protein>